<proteinExistence type="predicted"/>
<accession>A0A1E5VM42</accession>
<organism evidence="1 2">
    <name type="scientific">Dichanthelium oligosanthes</name>
    <dbReference type="NCBI Taxonomy" id="888268"/>
    <lineage>
        <taxon>Eukaryota</taxon>
        <taxon>Viridiplantae</taxon>
        <taxon>Streptophyta</taxon>
        <taxon>Embryophyta</taxon>
        <taxon>Tracheophyta</taxon>
        <taxon>Spermatophyta</taxon>
        <taxon>Magnoliopsida</taxon>
        <taxon>Liliopsida</taxon>
        <taxon>Poales</taxon>
        <taxon>Poaceae</taxon>
        <taxon>PACMAD clade</taxon>
        <taxon>Panicoideae</taxon>
        <taxon>Panicodae</taxon>
        <taxon>Paniceae</taxon>
        <taxon>Dichantheliinae</taxon>
        <taxon>Dichanthelium</taxon>
    </lineage>
</organism>
<gene>
    <name evidence="1" type="ORF">BAE44_0012839</name>
</gene>
<dbReference type="GO" id="GO:0003723">
    <property type="term" value="F:RNA binding"/>
    <property type="evidence" value="ECO:0007669"/>
    <property type="project" value="TreeGrafter"/>
</dbReference>
<evidence type="ECO:0008006" key="3">
    <source>
        <dbReference type="Google" id="ProtNLM"/>
    </source>
</evidence>
<dbReference type="Proteomes" id="UP000095767">
    <property type="component" value="Unassembled WGS sequence"/>
</dbReference>
<dbReference type="Gene3D" id="3.40.50.300">
    <property type="entry name" value="P-loop containing nucleotide triphosphate hydrolases"/>
    <property type="match status" value="1"/>
</dbReference>
<dbReference type="EMBL" id="LWDX02035365">
    <property type="protein sequence ID" value="OEL26142.1"/>
    <property type="molecule type" value="Genomic_DNA"/>
</dbReference>
<protein>
    <recommendedName>
        <fullName evidence="3">Helicase C-terminal domain-containing protein</fullName>
    </recommendedName>
</protein>
<comment type="caution">
    <text evidence="1">The sequence shown here is derived from an EMBL/GenBank/DDBJ whole genome shotgun (WGS) entry which is preliminary data.</text>
</comment>
<evidence type="ECO:0000313" key="2">
    <source>
        <dbReference type="Proteomes" id="UP000095767"/>
    </source>
</evidence>
<dbReference type="STRING" id="888268.A0A1E5VM42"/>
<name>A0A1E5VM42_9POAL</name>
<reference evidence="1 2" key="1">
    <citation type="submission" date="2016-09" db="EMBL/GenBank/DDBJ databases">
        <title>The draft genome of Dichanthelium oligosanthes: A C3 panicoid grass species.</title>
        <authorList>
            <person name="Studer A.J."/>
            <person name="Schnable J.C."/>
            <person name="Brutnell T.P."/>
        </authorList>
    </citation>
    <scope>NUCLEOTIDE SEQUENCE [LARGE SCALE GENOMIC DNA]</scope>
    <source>
        <strain evidence="2">cv. Kellogg 1175</strain>
        <tissue evidence="1">Leaf</tissue>
    </source>
</reference>
<dbReference type="InterPro" id="IPR027417">
    <property type="entry name" value="P-loop_NTPase"/>
</dbReference>
<dbReference type="PANTHER" id="PTHR18934">
    <property type="entry name" value="ATP-DEPENDENT RNA HELICASE"/>
    <property type="match status" value="1"/>
</dbReference>
<dbReference type="PANTHER" id="PTHR18934:SF126">
    <property type="entry name" value="OS03G0282700 PROTEIN"/>
    <property type="match status" value="1"/>
</dbReference>
<keyword evidence="2" id="KW-1185">Reference proteome</keyword>
<evidence type="ECO:0000313" key="1">
    <source>
        <dbReference type="EMBL" id="OEL26142.1"/>
    </source>
</evidence>
<dbReference type="SUPFAM" id="SSF52540">
    <property type="entry name" value="P-loop containing nucleoside triphosphate hydrolases"/>
    <property type="match status" value="1"/>
</dbReference>
<dbReference type="OrthoDB" id="600399at2759"/>
<dbReference type="AlphaFoldDB" id="A0A1E5VM42"/>
<sequence>MAVCLVHDNLSAKLTGNVLEPAPGGARKVVLATDVAETAVLVPGITYVVDPGVLSEDPLERVSKEAANRRAAVAGAGCPGHGHRLYMEDEYAGFDEHTVPHIRRDGALFKLAFMLKRRC</sequence>
<dbReference type="GO" id="GO:0004386">
    <property type="term" value="F:helicase activity"/>
    <property type="evidence" value="ECO:0007669"/>
    <property type="project" value="TreeGrafter"/>
</dbReference>